<dbReference type="SUPFAM" id="SSF88713">
    <property type="entry name" value="Glycoside hydrolase/deacetylase"/>
    <property type="match status" value="1"/>
</dbReference>
<dbReference type="AlphaFoldDB" id="A0A367VCE8"/>
<comment type="caution">
    <text evidence="1">The sequence shown here is derived from an EMBL/GenBank/DDBJ whole genome shotgun (WGS) entry which is preliminary data.</text>
</comment>
<dbReference type="Proteomes" id="UP000253061">
    <property type="component" value="Unassembled WGS sequence"/>
</dbReference>
<dbReference type="RefSeq" id="WP_062955198.1">
    <property type="nucleotide sequence ID" value="NZ_JPWB01000003.1"/>
</dbReference>
<name>A0A367VCE8_9PROT</name>
<evidence type="ECO:0000313" key="2">
    <source>
        <dbReference type="Proteomes" id="UP000253061"/>
    </source>
</evidence>
<organism evidence="1 2">
    <name type="scientific">Thalassospira profundimaris</name>
    <dbReference type="NCBI Taxonomy" id="502049"/>
    <lineage>
        <taxon>Bacteria</taxon>
        <taxon>Pseudomonadati</taxon>
        <taxon>Pseudomonadota</taxon>
        <taxon>Alphaproteobacteria</taxon>
        <taxon>Rhodospirillales</taxon>
        <taxon>Thalassospiraceae</taxon>
        <taxon>Thalassospira</taxon>
    </lineage>
</organism>
<dbReference type="InterPro" id="IPR011330">
    <property type="entry name" value="Glyco_hydro/deAcase_b/a-brl"/>
</dbReference>
<dbReference type="InterPro" id="IPR049591">
    <property type="entry name" value="CE4_u4-like"/>
</dbReference>
<proteinExistence type="predicted"/>
<sequence>MSSWDHLRAELDLWQSEGRTATAWWRDDDAVSVTPELETLLALEQDYKVPLALAVIPAELQDDLVERLVETLDTRVLQHGWSHQNHMPEGRKKQELDDVRDIGDVVADLRNGFSVLQSRFGNRFLPVLVPPWNRVAEDVVAALHSLGFCGISTFNPRKVAEPYKGIMQVNTHVDVIDWRGSRGFVGEDIALGAMISHLAARRTGQVDADEPTGILTHHLVHDEATTKFLDNLFSMDHSALCWLRIPGVFPWQ</sequence>
<evidence type="ECO:0000313" key="1">
    <source>
        <dbReference type="EMBL" id="RCK22898.1"/>
    </source>
</evidence>
<protein>
    <recommendedName>
        <fullName evidence="3">Polysaccharide deacetylase</fullName>
    </recommendedName>
</protein>
<accession>A0A367VCE8</accession>
<gene>
    <name evidence="1" type="ORF">TH6_07525</name>
</gene>
<evidence type="ECO:0008006" key="3">
    <source>
        <dbReference type="Google" id="ProtNLM"/>
    </source>
</evidence>
<dbReference type="CDD" id="cd10928">
    <property type="entry name" value="CE4_u4"/>
    <property type="match status" value="1"/>
</dbReference>
<dbReference type="EMBL" id="JPWB01000003">
    <property type="protein sequence ID" value="RCK22898.1"/>
    <property type="molecule type" value="Genomic_DNA"/>
</dbReference>
<reference evidence="1 2" key="1">
    <citation type="submission" date="2014-07" db="EMBL/GenBank/DDBJ databases">
        <title>Draft genome sequence of Thalassospira profundimaris R8-17.</title>
        <authorList>
            <person name="Lai Q."/>
            <person name="Shao Z."/>
        </authorList>
    </citation>
    <scope>NUCLEOTIDE SEQUENCE [LARGE SCALE GENOMIC DNA]</scope>
    <source>
        <strain evidence="1 2">R8-17</strain>
    </source>
</reference>
<dbReference type="GO" id="GO:0005975">
    <property type="term" value="P:carbohydrate metabolic process"/>
    <property type="evidence" value="ECO:0007669"/>
    <property type="project" value="InterPro"/>
</dbReference>
<dbReference type="Gene3D" id="3.20.20.370">
    <property type="entry name" value="Glycoside hydrolase/deacetylase"/>
    <property type="match status" value="1"/>
</dbReference>